<proteinExistence type="predicted"/>
<dbReference type="Proteomes" id="UP000216363">
    <property type="component" value="Unassembled WGS sequence"/>
</dbReference>
<dbReference type="EMBL" id="NNRN01000001">
    <property type="protein sequence ID" value="OYR33010.1"/>
    <property type="molecule type" value="Genomic_DNA"/>
</dbReference>
<sequence length="43" mass="4687">MTAQASGNLVTVGQENLAARKDIAFLTFDRAINLGHQHILTLH</sequence>
<organism evidence="1 2">
    <name type="scientific">Brucella lupini</name>
    <dbReference type="NCBI Taxonomy" id="255457"/>
    <lineage>
        <taxon>Bacteria</taxon>
        <taxon>Pseudomonadati</taxon>
        <taxon>Pseudomonadota</taxon>
        <taxon>Alphaproteobacteria</taxon>
        <taxon>Hyphomicrobiales</taxon>
        <taxon>Brucellaceae</taxon>
        <taxon>Brucella/Ochrobactrum group</taxon>
        <taxon>Brucella</taxon>
    </lineage>
</organism>
<name>A0A256H1B9_9HYPH</name>
<evidence type="ECO:0000313" key="2">
    <source>
        <dbReference type="Proteomes" id="UP000216363"/>
    </source>
</evidence>
<reference evidence="1 2" key="1">
    <citation type="submission" date="2017-07" db="EMBL/GenBank/DDBJ databases">
        <title>Draft genome of Ochrobactrum lupini type strain LUP21.</title>
        <authorList>
            <person name="Krzyzanowska D.M."/>
            <person name="Jafra S."/>
        </authorList>
    </citation>
    <scope>NUCLEOTIDE SEQUENCE [LARGE SCALE GENOMIC DNA]</scope>
    <source>
        <strain evidence="1 2">LUP21</strain>
    </source>
</reference>
<evidence type="ECO:0000313" key="1">
    <source>
        <dbReference type="EMBL" id="OYR33010.1"/>
    </source>
</evidence>
<protein>
    <submittedName>
        <fullName evidence="1">Uncharacterized protein</fullName>
    </submittedName>
</protein>
<dbReference type="AlphaFoldDB" id="A0A256H1B9"/>
<accession>A0A256H1B9</accession>
<comment type="caution">
    <text evidence="1">The sequence shown here is derived from an EMBL/GenBank/DDBJ whole genome shotgun (WGS) entry which is preliminary data.</text>
</comment>
<gene>
    <name evidence="1" type="ORF">CES86_5318</name>
</gene>